<evidence type="ECO:0000256" key="1">
    <source>
        <dbReference type="SAM" id="SignalP"/>
    </source>
</evidence>
<evidence type="ECO:0008006" key="4">
    <source>
        <dbReference type="Google" id="ProtNLM"/>
    </source>
</evidence>
<dbReference type="PROSITE" id="PS51318">
    <property type="entry name" value="TAT"/>
    <property type="match status" value="1"/>
</dbReference>
<sequence length="383" mass="38254">MQITALLQRRRFVRLLSLGMAAAGLAAPALAHHDADGDGGLRHGKIFTSTNAASGNEVLVYARAAAGPATLMSRVPTQGLGSGAGLGSQGAVTLSSSGRYLFVVNARSNTLSTFELGHAGLVLRSVVDSGGLNPTSVAENDGLVYVLNAGGSGNVAGFRNQRGMLSPLADGVRGLSAAGGTAPGQLGFDHDGDVLVVSERATNVLSSYPVRRDGSLGARLLTPSAGQTPFGFAVTQRDQLIVSEAQGGAAGASSVSSYRLGEHPFKGPQLVSGPVPTTQTAACWVAVTPNGRYAYVSNAGSSSISSYAIGPQGAISLMAAQAGLTGTNAGALDAAATPDGQQLHVLASRALQIVSFKIGHDGALMPLGAVGGLPMGSAGLAAN</sequence>
<dbReference type="EMBL" id="CP116346">
    <property type="protein sequence ID" value="WIT12557.1"/>
    <property type="molecule type" value="Genomic_DNA"/>
</dbReference>
<dbReference type="InterPro" id="IPR011048">
    <property type="entry name" value="Haem_d1_sf"/>
</dbReference>
<dbReference type="KEGG" id="pais:PFX98_02820"/>
<accession>A0AA95NGH8</accession>
<dbReference type="InterPro" id="IPR006311">
    <property type="entry name" value="TAT_signal"/>
</dbReference>
<evidence type="ECO:0000313" key="3">
    <source>
        <dbReference type="Proteomes" id="UP001177769"/>
    </source>
</evidence>
<organism evidence="2 3">
    <name type="scientific">Paucibacter sediminis</name>
    <dbReference type="NCBI Taxonomy" id="3019553"/>
    <lineage>
        <taxon>Bacteria</taxon>
        <taxon>Pseudomonadati</taxon>
        <taxon>Pseudomonadota</taxon>
        <taxon>Betaproteobacteria</taxon>
        <taxon>Burkholderiales</taxon>
        <taxon>Sphaerotilaceae</taxon>
        <taxon>Roseateles</taxon>
    </lineage>
</organism>
<gene>
    <name evidence="2" type="ORF">PFX98_02820</name>
</gene>
<dbReference type="SUPFAM" id="SSF51004">
    <property type="entry name" value="C-terminal (heme d1) domain of cytochrome cd1-nitrite reductase"/>
    <property type="match status" value="1"/>
</dbReference>
<reference evidence="2" key="1">
    <citation type="submission" date="2023-01" db="EMBL/GenBank/DDBJ databases">
        <title>Whole genome sequence of Paucibacter sp. S2-9 isolated from pond sediment.</title>
        <authorList>
            <person name="Jung J.Y."/>
        </authorList>
    </citation>
    <scope>NUCLEOTIDE SEQUENCE</scope>
    <source>
        <strain evidence="2">S2-9</strain>
    </source>
</reference>
<dbReference type="RefSeq" id="WP_285233655.1">
    <property type="nucleotide sequence ID" value="NZ_CP116346.1"/>
</dbReference>
<dbReference type="Gene3D" id="2.130.10.10">
    <property type="entry name" value="YVTN repeat-like/Quinoprotein amine dehydrogenase"/>
    <property type="match status" value="2"/>
</dbReference>
<protein>
    <recommendedName>
        <fullName evidence="4">Lactonase family protein</fullName>
    </recommendedName>
</protein>
<dbReference type="InterPro" id="IPR015943">
    <property type="entry name" value="WD40/YVTN_repeat-like_dom_sf"/>
</dbReference>
<feature type="chain" id="PRO_5041709496" description="Lactonase family protein" evidence="1">
    <location>
        <begin position="32"/>
        <end position="383"/>
    </location>
</feature>
<keyword evidence="3" id="KW-1185">Reference proteome</keyword>
<name>A0AA95NGH8_9BURK</name>
<proteinExistence type="predicted"/>
<dbReference type="Proteomes" id="UP001177769">
    <property type="component" value="Chromosome"/>
</dbReference>
<dbReference type="AlphaFoldDB" id="A0AA95NGH8"/>
<feature type="signal peptide" evidence="1">
    <location>
        <begin position="1"/>
        <end position="31"/>
    </location>
</feature>
<evidence type="ECO:0000313" key="2">
    <source>
        <dbReference type="EMBL" id="WIT12557.1"/>
    </source>
</evidence>
<keyword evidence="1" id="KW-0732">Signal</keyword>